<feature type="region of interest" description="Disordered" evidence="1">
    <location>
        <begin position="242"/>
        <end position="311"/>
    </location>
</feature>
<evidence type="ECO:0000313" key="2">
    <source>
        <dbReference type="EMBL" id="KAK0474953.1"/>
    </source>
</evidence>
<sequence>MMVRQSDTLPQLDVYVLDAVRHSLHSSTLPPMALPSLTQKSQHAYIECSLSAKDAKEAGGDDFLIMYLHMLLFEMLPGDTSLGAREMIVATLRHNDILCLAFRRLMMPYEEPASSVLNETSSLTGDSFGKTMKRMIAQCSLDGGKDGECHIENMRKWTEDVFRLPAIEAIAAYNRHKCLKRLSMKENSAKYGQPIHPSLPNRPLPLASTNSVTFPPRDTLALSQNVVNRKARLHESFDTLRASPMAMTPNKRYLSDVNNDSYTSNKRPRKKRSSLPSRRDDMKENIPPVVSHRTSQTQNPYPYTTSVASSGRDLVKRGRHSHTLVLPLPDPDVKPITKANGLHLLPRNANVLSL</sequence>
<accession>A0AA39P0U3</accession>
<evidence type="ECO:0000256" key="1">
    <source>
        <dbReference type="SAM" id="MobiDB-lite"/>
    </source>
</evidence>
<gene>
    <name evidence="2" type="ORF">IW261DRAFT_536495</name>
</gene>
<proteinExistence type="predicted"/>
<reference evidence="2" key="1">
    <citation type="submission" date="2023-06" db="EMBL/GenBank/DDBJ databases">
        <authorList>
            <consortium name="Lawrence Berkeley National Laboratory"/>
            <person name="Ahrendt S."/>
            <person name="Sahu N."/>
            <person name="Indic B."/>
            <person name="Wong-Bajracharya J."/>
            <person name="Merenyi Z."/>
            <person name="Ke H.-M."/>
            <person name="Monk M."/>
            <person name="Kocsube S."/>
            <person name="Drula E."/>
            <person name="Lipzen A."/>
            <person name="Balint B."/>
            <person name="Henrissat B."/>
            <person name="Andreopoulos B."/>
            <person name="Martin F.M."/>
            <person name="Harder C.B."/>
            <person name="Rigling D."/>
            <person name="Ford K.L."/>
            <person name="Foster G.D."/>
            <person name="Pangilinan J."/>
            <person name="Papanicolaou A."/>
            <person name="Barry K."/>
            <person name="LaButti K."/>
            <person name="Viragh M."/>
            <person name="Koriabine M."/>
            <person name="Yan M."/>
            <person name="Riley R."/>
            <person name="Champramary S."/>
            <person name="Plett K.L."/>
            <person name="Tsai I.J."/>
            <person name="Slot J."/>
            <person name="Sipos G."/>
            <person name="Plett J."/>
            <person name="Nagy L.G."/>
            <person name="Grigoriev I.V."/>
        </authorList>
    </citation>
    <scope>NUCLEOTIDE SEQUENCE</scope>
    <source>
        <strain evidence="2">ICMP 16352</strain>
    </source>
</reference>
<keyword evidence="3" id="KW-1185">Reference proteome</keyword>
<dbReference type="Proteomes" id="UP001175227">
    <property type="component" value="Unassembled WGS sequence"/>
</dbReference>
<comment type="caution">
    <text evidence="2">The sequence shown here is derived from an EMBL/GenBank/DDBJ whole genome shotgun (WGS) entry which is preliminary data.</text>
</comment>
<dbReference type="EMBL" id="JAUEPR010000025">
    <property type="protein sequence ID" value="KAK0474953.1"/>
    <property type="molecule type" value="Genomic_DNA"/>
</dbReference>
<name>A0AA39P0U3_9AGAR</name>
<feature type="compositionally biased region" description="Polar residues" evidence="1">
    <location>
        <begin position="292"/>
        <end position="309"/>
    </location>
</feature>
<feature type="compositionally biased region" description="Polar residues" evidence="1">
    <location>
        <begin position="256"/>
        <end position="265"/>
    </location>
</feature>
<organism evidence="2 3">
    <name type="scientific">Armillaria novae-zelandiae</name>
    <dbReference type="NCBI Taxonomy" id="153914"/>
    <lineage>
        <taxon>Eukaryota</taxon>
        <taxon>Fungi</taxon>
        <taxon>Dikarya</taxon>
        <taxon>Basidiomycota</taxon>
        <taxon>Agaricomycotina</taxon>
        <taxon>Agaricomycetes</taxon>
        <taxon>Agaricomycetidae</taxon>
        <taxon>Agaricales</taxon>
        <taxon>Marasmiineae</taxon>
        <taxon>Physalacriaceae</taxon>
        <taxon>Armillaria</taxon>
    </lineage>
</organism>
<evidence type="ECO:0000313" key="3">
    <source>
        <dbReference type="Proteomes" id="UP001175227"/>
    </source>
</evidence>
<protein>
    <submittedName>
        <fullName evidence="2">Uncharacterized protein</fullName>
    </submittedName>
</protein>
<dbReference type="AlphaFoldDB" id="A0AA39P0U3"/>